<evidence type="ECO:0000259" key="13">
    <source>
        <dbReference type="PROSITE" id="PS50109"/>
    </source>
</evidence>
<dbReference type="CDD" id="cd00082">
    <property type="entry name" value="HisKA"/>
    <property type="match status" value="1"/>
</dbReference>
<keyword evidence="7" id="KW-0808">Transferase</keyword>
<comment type="catalytic activity">
    <reaction evidence="1">
        <text>ATP + protein L-histidine = ADP + protein N-phospho-L-histidine.</text>
        <dbReference type="EC" id="2.7.13.3"/>
    </reaction>
</comment>
<dbReference type="SMART" id="SM00387">
    <property type="entry name" value="HATPase_c"/>
    <property type="match status" value="1"/>
</dbReference>
<evidence type="ECO:0000256" key="7">
    <source>
        <dbReference type="ARBA" id="ARBA00022679"/>
    </source>
</evidence>
<proteinExistence type="predicted"/>
<accession>A0A9D1SR59</accession>
<sequence length="333" mass="37872">MENTDYKKILEHLDAVVIAADYDNKITYANKYFCSLFNTNCEKLCGKNIFDFLPQNSDTVVIKDYTYKITKYDDTDFSYYYLTVIDNQMEKIYSDFISTVSHELRTPLTSIRGFADTMLMSFDKLDKAQVQKFLNIIKEQSNRLIKLVENLLSISKIQVQQSNLVFKSVNAISQIEQVLDIVKNQYPSHAFEMHCQGDIPNILTDENKFQQIMINLLDNAAKYSYDKGSVSVSVANAKKENFVSIKVTDHGVGIEPDNLGRIFEKFTRIENHLTRKTQGSGLGLYIVKNLIEKMGGQICVESSTVLPNSGSTFEVLLPAATYTNQSEKALEDK</sequence>
<dbReference type="Gene3D" id="1.10.287.130">
    <property type="match status" value="1"/>
</dbReference>
<dbReference type="InterPro" id="IPR036097">
    <property type="entry name" value="HisK_dim/P_sf"/>
</dbReference>
<dbReference type="PROSITE" id="PS50109">
    <property type="entry name" value="HIS_KIN"/>
    <property type="match status" value="1"/>
</dbReference>
<organism evidence="15 16">
    <name type="scientific">Candidatus Limenecus avicola</name>
    <dbReference type="NCBI Taxonomy" id="2840847"/>
    <lineage>
        <taxon>Bacteria</taxon>
        <taxon>Bacillati</taxon>
        <taxon>Bacillota</taxon>
        <taxon>Clostridia</taxon>
        <taxon>Eubacteriales</taxon>
        <taxon>Clostridiaceae</taxon>
        <taxon>Clostridiaceae incertae sedis</taxon>
        <taxon>Candidatus Limenecus</taxon>
    </lineage>
</organism>
<feature type="domain" description="Histidine kinase" evidence="13">
    <location>
        <begin position="99"/>
        <end position="321"/>
    </location>
</feature>
<dbReference type="PRINTS" id="PR00344">
    <property type="entry name" value="BCTRLSENSOR"/>
</dbReference>
<dbReference type="InterPro" id="IPR005467">
    <property type="entry name" value="His_kinase_dom"/>
</dbReference>
<evidence type="ECO:0000256" key="8">
    <source>
        <dbReference type="ARBA" id="ARBA00022741"/>
    </source>
</evidence>
<evidence type="ECO:0000259" key="14">
    <source>
        <dbReference type="PROSITE" id="PS50112"/>
    </source>
</evidence>
<evidence type="ECO:0000256" key="12">
    <source>
        <dbReference type="ARBA" id="ARBA00023136"/>
    </source>
</evidence>
<protein>
    <recommendedName>
        <fullName evidence="4">histidine kinase</fullName>
        <ecNumber evidence="4">2.7.13.3</ecNumber>
    </recommendedName>
</protein>
<dbReference type="Pfam" id="PF00512">
    <property type="entry name" value="HisKA"/>
    <property type="match status" value="1"/>
</dbReference>
<dbReference type="InterPro" id="IPR035965">
    <property type="entry name" value="PAS-like_dom_sf"/>
</dbReference>
<dbReference type="InterPro" id="IPR036890">
    <property type="entry name" value="HATPase_C_sf"/>
</dbReference>
<dbReference type="Pfam" id="PF02518">
    <property type="entry name" value="HATPase_c"/>
    <property type="match status" value="1"/>
</dbReference>
<evidence type="ECO:0000256" key="2">
    <source>
        <dbReference type="ARBA" id="ARBA00004236"/>
    </source>
</evidence>
<dbReference type="GO" id="GO:0005886">
    <property type="term" value="C:plasma membrane"/>
    <property type="evidence" value="ECO:0007669"/>
    <property type="project" value="UniProtKB-SubCell"/>
</dbReference>
<evidence type="ECO:0000256" key="1">
    <source>
        <dbReference type="ARBA" id="ARBA00000085"/>
    </source>
</evidence>
<dbReference type="SUPFAM" id="SSF55785">
    <property type="entry name" value="PYP-like sensor domain (PAS domain)"/>
    <property type="match status" value="1"/>
</dbReference>
<keyword evidence="9 15" id="KW-0418">Kinase</keyword>
<dbReference type="Gene3D" id="3.30.450.20">
    <property type="entry name" value="PAS domain"/>
    <property type="match status" value="1"/>
</dbReference>
<dbReference type="Pfam" id="PF00989">
    <property type="entry name" value="PAS"/>
    <property type="match status" value="1"/>
</dbReference>
<evidence type="ECO:0000256" key="4">
    <source>
        <dbReference type="ARBA" id="ARBA00012438"/>
    </source>
</evidence>
<evidence type="ECO:0000256" key="11">
    <source>
        <dbReference type="ARBA" id="ARBA00023012"/>
    </source>
</evidence>
<comment type="caution">
    <text evidence="15">The sequence shown here is derived from an EMBL/GenBank/DDBJ whole genome shotgun (WGS) entry which is preliminary data.</text>
</comment>
<dbReference type="SMART" id="SM00388">
    <property type="entry name" value="HisKA"/>
    <property type="match status" value="1"/>
</dbReference>
<dbReference type="GO" id="GO:0045121">
    <property type="term" value="C:membrane raft"/>
    <property type="evidence" value="ECO:0007669"/>
    <property type="project" value="UniProtKB-SubCell"/>
</dbReference>
<evidence type="ECO:0000256" key="9">
    <source>
        <dbReference type="ARBA" id="ARBA00022777"/>
    </source>
</evidence>
<dbReference type="GO" id="GO:0005524">
    <property type="term" value="F:ATP binding"/>
    <property type="evidence" value="ECO:0007669"/>
    <property type="project" value="UniProtKB-KW"/>
</dbReference>
<name>A0A9D1SR59_9CLOT</name>
<evidence type="ECO:0000256" key="10">
    <source>
        <dbReference type="ARBA" id="ARBA00022840"/>
    </source>
</evidence>
<dbReference type="InterPro" id="IPR003661">
    <property type="entry name" value="HisK_dim/P_dom"/>
</dbReference>
<reference evidence="15" key="2">
    <citation type="journal article" date="2021" name="PeerJ">
        <title>Extensive microbial diversity within the chicken gut microbiome revealed by metagenomics and culture.</title>
        <authorList>
            <person name="Gilroy R."/>
            <person name="Ravi A."/>
            <person name="Getino M."/>
            <person name="Pursley I."/>
            <person name="Horton D.L."/>
            <person name="Alikhan N.F."/>
            <person name="Baker D."/>
            <person name="Gharbi K."/>
            <person name="Hall N."/>
            <person name="Watson M."/>
            <person name="Adriaenssens E.M."/>
            <person name="Foster-Nyarko E."/>
            <person name="Jarju S."/>
            <person name="Secka A."/>
            <person name="Antonio M."/>
            <person name="Oren A."/>
            <person name="Chaudhuri R.R."/>
            <person name="La Ragione R."/>
            <person name="Hildebrand F."/>
            <person name="Pallen M.J."/>
        </authorList>
    </citation>
    <scope>NUCLEOTIDE SEQUENCE</scope>
    <source>
        <strain evidence="15">CHK154-7741</strain>
    </source>
</reference>
<comment type="subcellular location">
    <subcellularLocation>
        <location evidence="2">Cell membrane</location>
    </subcellularLocation>
    <subcellularLocation>
        <location evidence="3">Membrane raft</location>
        <topology evidence="3">Multi-pass membrane protein</topology>
    </subcellularLocation>
</comment>
<dbReference type="CDD" id="cd00130">
    <property type="entry name" value="PAS"/>
    <property type="match status" value="1"/>
</dbReference>
<keyword evidence="6" id="KW-0597">Phosphoprotein</keyword>
<dbReference type="AlphaFoldDB" id="A0A9D1SR59"/>
<dbReference type="InterPro" id="IPR000014">
    <property type="entry name" value="PAS"/>
</dbReference>
<feature type="domain" description="PAS" evidence="14">
    <location>
        <begin position="2"/>
        <end position="53"/>
    </location>
</feature>
<dbReference type="SMART" id="SM00091">
    <property type="entry name" value="PAS"/>
    <property type="match status" value="1"/>
</dbReference>
<evidence type="ECO:0000256" key="5">
    <source>
        <dbReference type="ARBA" id="ARBA00022475"/>
    </source>
</evidence>
<dbReference type="EC" id="2.7.13.3" evidence="4"/>
<dbReference type="Gene3D" id="3.30.565.10">
    <property type="entry name" value="Histidine kinase-like ATPase, C-terminal domain"/>
    <property type="match status" value="1"/>
</dbReference>
<dbReference type="FunFam" id="3.30.565.10:FF:000023">
    <property type="entry name" value="PAS domain-containing sensor histidine kinase"/>
    <property type="match status" value="1"/>
</dbReference>
<dbReference type="InterPro" id="IPR004358">
    <property type="entry name" value="Sig_transdc_His_kin-like_C"/>
</dbReference>
<dbReference type="FunFam" id="1.10.287.130:FF:000001">
    <property type="entry name" value="Two-component sensor histidine kinase"/>
    <property type="match status" value="1"/>
</dbReference>
<dbReference type="SUPFAM" id="SSF47384">
    <property type="entry name" value="Homodimeric domain of signal transducing histidine kinase"/>
    <property type="match status" value="1"/>
</dbReference>
<evidence type="ECO:0000313" key="16">
    <source>
        <dbReference type="Proteomes" id="UP000886748"/>
    </source>
</evidence>
<dbReference type="NCBIfam" id="TIGR00229">
    <property type="entry name" value="sensory_box"/>
    <property type="match status" value="1"/>
</dbReference>
<dbReference type="SUPFAM" id="SSF55874">
    <property type="entry name" value="ATPase domain of HSP90 chaperone/DNA topoisomerase II/histidine kinase"/>
    <property type="match status" value="1"/>
</dbReference>
<keyword evidence="10" id="KW-0067">ATP-binding</keyword>
<dbReference type="GO" id="GO:0000155">
    <property type="term" value="F:phosphorelay sensor kinase activity"/>
    <property type="evidence" value="ECO:0007669"/>
    <property type="project" value="InterPro"/>
</dbReference>
<dbReference type="PANTHER" id="PTHR43711:SF31">
    <property type="entry name" value="HISTIDINE KINASE"/>
    <property type="match status" value="1"/>
</dbReference>
<dbReference type="InterPro" id="IPR003594">
    <property type="entry name" value="HATPase_dom"/>
</dbReference>
<dbReference type="PANTHER" id="PTHR43711">
    <property type="entry name" value="TWO-COMPONENT HISTIDINE KINASE"/>
    <property type="match status" value="1"/>
</dbReference>
<dbReference type="GO" id="GO:0006355">
    <property type="term" value="P:regulation of DNA-templated transcription"/>
    <property type="evidence" value="ECO:0007669"/>
    <property type="project" value="InterPro"/>
</dbReference>
<reference evidence="15" key="1">
    <citation type="submission" date="2020-10" db="EMBL/GenBank/DDBJ databases">
        <authorList>
            <person name="Gilroy R."/>
        </authorList>
    </citation>
    <scope>NUCLEOTIDE SEQUENCE</scope>
    <source>
        <strain evidence="15">CHK154-7741</strain>
    </source>
</reference>
<dbReference type="PROSITE" id="PS50112">
    <property type="entry name" value="PAS"/>
    <property type="match status" value="1"/>
</dbReference>
<evidence type="ECO:0000256" key="3">
    <source>
        <dbReference type="ARBA" id="ARBA00004314"/>
    </source>
</evidence>
<dbReference type="InterPro" id="IPR050736">
    <property type="entry name" value="Sensor_HK_Regulatory"/>
</dbReference>
<evidence type="ECO:0000256" key="6">
    <source>
        <dbReference type="ARBA" id="ARBA00022553"/>
    </source>
</evidence>
<keyword evidence="12" id="KW-0472">Membrane</keyword>
<gene>
    <name evidence="15" type="ORF">IAD26_00935</name>
</gene>
<keyword evidence="5" id="KW-1003">Cell membrane</keyword>
<dbReference type="InterPro" id="IPR013767">
    <property type="entry name" value="PAS_fold"/>
</dbReference>
<keyword evidence="11" id="KW-0902">Two-component regulatory system</keyword>
<evidence type="ECO:0000313" key="15">
    <source>
        <dbReference type="EMBL" id="HIU91677.1"/>
    </source>
</evidence>
<keyword evidence="8" id="KW-0547">Nucleotide-binding</keyword>
<dbReference type="EMBL" id="DVOD01000008">
    <property type="protein sequence ID" value="HIU91677.1"/>
    <property type="molecule type" value="Genomic_DNA"/>
</dbReference>
<dbReference type="Proteomes" id="UP000886748">
    <property type="component" value="Unassembled WGS sequence"/>
</dbReference>